<reference evidence="2" key="2">
    <citation type="journal article" date="2021" name="PeerJ">
        <title>Extensive microbial diversity within the chicken gut microbiome revealed by metagenomics and culture.</title>
        <authorList>
            <person name="Gilroy R."/>
            <person name="Ravi A."/>
            <person name="Getino M."/>
            <person name="Pursley I."/>
            <person name="Horton D.L."/>
            <person name="Alikhan N.F."/>
            <person name="Baker D."/>
            <person name="Gharbi K."/>
            <person name="Hall N."/>
            <person name="Watson M."/>
            <person name="Adriaenssens E.M."/>
            <person name="Foster-Nyarko E."/>
            <person name="Jarju S."/>
            <person name="Secka A."/>
            <person name="Antonio M."/>
            <person name="Oren A."/>
            <person name="Chaudhuri R.R."/>
            <person name="La Ragione R."/>
            <person name="Hildebrand F."/>
            <person name="Pallen M.J."/>
        </authorList>
    </citation>
    <scope>NUCLEOTIDE SEQUENCE</scope>
    <source>
        <strain evidence="2">ChiSjej2B20-13462</strain>
    </source>
</reference>
<proteinExistence type="predicted"/>
<dbReference type="AlphaFoldDB" id="A0A9D0Z638"/>
<reference evidence="2" key="1">
    <citation type="submission" date="2020-10" db="EMBL/GenBank/DDBJ databases">
        <authorList>
            <person name="Gilroy R."/>
        </authorList>
    </citation>
    <scope>NUCLEOTIDE SEQUENCE</scope>
    <source>
        <strain evidence="2">ChiSjej2B20-13462</strain>
    </source>
</reference>
<gene>
    <name evidence="2" type="ORF">IAA67_04445</name>
</gene>
<organism evidence="2 3">
    <name type="scientific">Candidatus Avoscillospira stercorigallinarum</name>
    <dbReference type="NCBI Taxonomy" id="2840708"/>
    <lineage>
        <taxon>Bacteria</taxon>
        <taxon>Bacillati</taxon>
        <taxon>Bacillota</taxon>
        <taxon>Clostridia</taxon>
        <taxon>Eubacteriales</taxon>
        <taxon>Oscillospiraceae</taxon>
        <taxon>Oscillospiraceae incertae sedis</taxon>
        <taxon>Candidatus Avoscillospira</taxon>
    </lineage>
</organism>
<dbReference type="EMBL" id="DVFN01000066">
    <property type="protein sequence ID" value="HIQ69565.1"/>
    <property type="molecule type" value="Genomic_DNA"/>
</dbReference>
<dbReference type="Proteomes" id="UP000886874">
    <property type="component" value="Unassembled WGS sequence"/>
</dbReference>
<accession>A0A9D0Z638</accession>
<name>A0A9D0Z638_9FIRM</name>
<evidence type="ECO:0000256" key="1">
    <source>
        <dbReference type="SAM" id="SignalP"/>
    </source>
</evidence>
<evidence type="ECO:0008006" key="4">
    <source>
        <dbReference type="Google" id="ProtNLM"/>
    </source>
</evidence>
<protein>
    <recommendedName>
        <fullName evidence="4">Lipoprotein</fullName>
    </recommendedName>
</protein>
<comment type="caution">
    <text evidence="2">The sequence shown here is derived from an EMBL/GenBank/DDBJ whole genome shotgun (WGS) entry which is preliminary data.</text>
</comment>
<keyword evidence="1" id="KW-0732">Signal</keyword>
<feature type="chain" id="PRO_5038909260" description="Lipoprotein" evidence="1">
    <location>
        <begin position="23"/>
        <end position="192"/>
    </location>
</feature>
<feature type="signal peptide" evidence="1">
    <location>
        <begin position="1"/>
        <end position="22"/>
    </location>
</feature>
<evidence type="ECO:0000313" key="3">
    <source>
        <dbReference type="Proteomes" id="UP000886874"/>
    </source>
</evidence>
<evidence type="ECO:0000313" key="2">
    <source>
        <dbReference type="EMBL" id="HIQ69565.1"/>
    </source>
</evidence>
<sequence length="192" mass="19945">MIDLLFKRLLPLLLALCLTGCAADSGGPTQQALDFRTALMDSGGCTFTADLTADVGGRVYQFTLDCAATVGGPATLTVTAPESIAGITARVDESGAALTFDGTALALGTLADGETAPLLAAWLLPNAWTSDYIDAAGADGDLERVTYLHGCGDEALTIDAWLDEQNIPVRCEISYDGVRCLTAEISGFTMQS</sequence>